<sequence>MNDSTSFKSPLELDESEDGSSQPLVKPPITTTTIIIQPISSLEKKKRKKWPSLSNKKCGNLGFKSESYVYFK</sequence>
<protein>
    <submittedName>
        <fullName evidence="2">Uncharacterized protein</fullName>
    </submittedName>
</protein>
<gene>
    <name evidence="2" type="ORF">FNK824_LOCUS38720</name>
</gene>
<feature type="non-terminal residue" evidence="2">
    <location>
        <position position="1"/>
    </location>
</feature>
<dbReference type="AlphaFoldDB" id="A0A820ESE8"/>
<dbReference type="Proteomes" id="UP000663874">
    <property type="component" value="Unassembled WGS sequence"/>
</dbReference>
<feature type="region of interest" description="Disordered" evidence="1">
    <location>
        <begin position="1"/>
        <end position="26"/>
    </location>
</feature>
<comment type="caution">
    <text evidence="2">The sequence shown here is derived from an EMBL/GenBank/DDBJ whole genome shotgun (WGS) entry which is preliminary data.</text>
</comment>
<organism evidence="2 3">
    <name type="scientific">Rotaria sordida</name>
    <dbReference type="NCBI Taxonomy" id="392033"/>
    <lineage>
        <taxon>Eukaryota</taxon>
        <taxon>Metazoa</taxon>
        <taxon>Spiralia</taxon>
        <taxon>Gnathifera</taxon>
        <taxon>Rotifera</taxon>
        <taxon>Eurotatoria</taxon>
        <taxon>Bdelloidea</taxon>
        <taxon>Philodinida</taxon>
        <taxon>Philodinidae</taxon>
        <taxon>Rotaria</taxon>
    </lineage>
</organism>
<evidence type="ECO:0000313" key="3">
    <source>
        <dbReference type="Proteomes" id="UP000663874"/>
    </source>
</evidence>
<dbReference type="EMBL" id="CAJOBE010022882">
    <property type="protein sequence ID" value="CAF4253272.1"/>
    <property type="molecule type" value="Genomic_DNA"/>
</dbReference>
<evidence type="ECO:0000313" key="2">
    <source>
        <dbReference type="EMBL" id="CAF4253272.1"/>
    </source>
</evidence>
<accession>A0A820ESE8</accession>
<evidence type="ECO:0000256" key="1">
    <source>
        <dbReference type="SAM" id="MobiDB-lite"/>
    </source>
</evidence>
<proteinExistence type="predicted"/>
<reference evidence="2" key="1">
    <citation type="submission" date="2021-02" db="EMBL/GenBank/DDBJ databases">
        <authorList>
            <person name="Nowell W R."/>
        </authorList>
    </citation>
    <scope>NUCLEOTIDE SEQUENCE</scope>
</reference>
<name>A0A820ESE8_9BILA</name>